<comment type="caution">
    <text evidence="1">The sequence shown here is derived from an EMBL/GenBank/DDBJ whole genome shotgun (WGS) entry which is preliminary data.</text>
</comment>
<dbReference type="RefSeq" id="WP_098066079.1">
    <property type="nucleotide sequence ID" value="NZ_PDEA01000001.1"/>
</dbReference>
<dbReference type="GeneID" id="80800408"/>
<accession>A0A2A7UT49</accession>
<evidence type="ECO:0000313" key="2">
    <source>
        <dbReference type="Proteomes" id="UP000220246"/>
    </source>
</evidence>
<reference evidence="2" key="1">
    <citation type="submission" date="2017-09" db="EMBL/GenBank/DDBJ databases">
        <title>FDA dAtabase for Regulatory Grade micrObial Sequences (FDA-ARGOS): Supporting development and validation of Infectious Disease Dx tests.</title>
        <authorList>
            <person name="Minogue T."/>
            <person name="Wolcott M."/>
            <person name="Wasieloski L."/>
            <person name="Aguilar W."/>
            <person name="Moore D."/>
            <person name="Tallon L."/>
            <person name="Sadzewicz L."/>
            <person name="Ott S."/>
            <person name="Zhao X."/>
            <person name="Nagaraj S."/>
            <person name="Vavikolanu K."/>
            <person name="Aluvathingal J."/>
            <person name="Nadendla S."/>
            <person name="Sichtig H."/>
        </authorList>
    </citation>
    <scope>NUCLEOTIDE SEQUENCE [LARGE SCALE GENOMIC DNA]</scope>
    <source>
        <strain evidence="2">FDAARGOS_394</strain>
    </source>
</reference>
<gene>
    <name evidence="1" type="ORF">CRM82_07350</name>
</gene>
<protein>
    <submittedName>
        <fullName evidence="1">Uncharacterized protein</fullName>
    </submittedName>
</protein>
<sequence length="113" mass="13014">MSAAMGGCLHTVQVVQAMGQKLPQEHIDFYRAIDDLLWNEWDPIGISTMDWPRDEYHAYLPRVFSLVMGTNEPQVIADYLEWAAVERMALDPNRGHSLEIARRVLARKQKYGL</sequence>
<keyword evidence="2" id="KW-1185">Reference proteome</keyword>
<organism evidence="1 2">
    <name type="scientific">Comamonas terrigena</name>
    <dbReference type="NCBI Taxonomy" id="32013"/>
    <lineage>
        <taxon>Bacteria</taxon>
        <taxon>Pseudomonadati</taxon>
        <taxon>Pseudomonadota</taxon>
        <taxon>Betaproteobacteria</taxon>
        <taxon>Burkholderiales</taxon>
        <taxon>Comamonadaceae</taxon>
        <taxon>Comamonas</taxon>
    </lineage>
</organism>
<dbReference type="OrthoDB" id="773332at2"/>
<dbReference type="Proteomes" id="UP000220246">
    <property type="component" value="Unassembled WGS sequence"/>
</dbReference>
<dbReference type="EMBL" id="PDEA01000001">
    <property type="protein sequence ID" value="PEH88442.1"/>
    <property type="molecule type" value="Genomic_DNA"/>
</dbReference>
<name>A0A2A7UT49_COMTR</name>
<proteinExistence type="predicted"/>
<evidence type="ECO:0000313" key="1">
    <source>
        <dbReference type="EMBL" id="PEH88442.1"/>
    </source>
</evidence>
<dbReference type="AlphaFoldDB" id="A0A2A7UT49"/>